<feature type="transmembrane region" description="Helical" evidence="6">
    <location>
        <begin position="78"/>
        <end position="97"/>
    </location>
</feature>
<evidence type="ECO:0000313" key="10">
    <source>
        <dbReference type="Proteomes" id="UP000305654"/>
    </source>
</evidence>
<feature type="region of interest" description="Disordered" evidence="7">
    <location>
        <begin position="1"/>
        <end position="20"/>
    </location>
</feature>
<feature type="transmembrane region" description="Helical" evidence="6">
    <location>
        <begin position="149"/>
        <end position="167"/>
    </location>
</feature>
<feature type="domain" description="VTT" evidence="8">
    <location>
        <begin position="92"/>
        <end position="208"/>
    </location>
</feature>
<evidence type="ECO:0000256" key="2">
    <source>
        <dbReference type="ARBA" id="ARBA00022475"/>
    </source>
</evidence>
<feature type="transmembrane region" description="Helical" evidence="6">
    <location>
        <begin position="187"/>
        <end position="207"/>
    </location>
</feature>
<comment type="similarity">
    <text evidence="6">Belongs to the TVP38/TMEM64 family.</text>
</comment>
<dbReference type="PANTHER" id="PTHR12677:SF59">
    <property type="entry name" value="GOLGI APPARATUS MEMBRANE PROTEIN TVP38-RELATED"/>
    <property type="match status" value="1"/>
</dbReference>
<feature type="transmembrane region" description="Helical" evidence="6">
    <location>
        <begin position="219"/>
        <end position="238"/>
    </location>
</feature>
<name>A0A5R9JB53_9PROT</name>
<feature type="transmembrane region" description="Helical" evidence="6">
    <location>
        <begin position="103"/>
        <end position="128"/>
    </location>
</feature>
<keyword evidence="2 6" id="KW-1003">Cell membrane</keyword>
<dbReference type="EMBL" id="VCDI01000001">
    <property type="protein sequence ID" value="TLU74229.1"/>
    <property type="molecule type" value="Genomic_DNA"/>
</dbReference>
<gene>
    <name evidence="9" type="ORF">FE263_03255</name>
</gene>
<comment type="subcellular location">
    <subcellularLocation>
        <location evidence="1 6">Cell membrane</location>
        <topology evidence="1 6">Multi-pass membrane protein</topology>
    </subcellularLocation>
</comment>
<proteinExistence type="inferred from homology"/>
<dbReference type="GO" id="GO:0005886">
    <property type="term" value="C:plasma membrane"/>
    <property type="evidence" value="ECO:0007669"/>
    <property type="project" value="UniProtKB-SubCell"/>
</dbReference>
<dbReference type="InterPro" id="IPR032816">
    <property type="entry name" value="VTT_dom"/>
</dbReference>
<organism evidence="9 10">
    <name type="scientific">Lichenicoccus roseus</name>
    <dbReference type="NCBI Taxonomy" id="2683649"/>
    <lineage>
        <taxon>Bacteria</taxon>
        <taxon>Pseudomonadati</taxon>
        <taxon>Pseudomonadota</taxon>
        <taxon>Alphaproteobacteria</taxon>
        <taxon>Acetobacterales</taxon>
        <taxon>Acetobacteraceae</taxon>
        <taxon>Lichenicoccus</taxon>
    </lineage>
</organism>
<feature type="compositionally biased region" description="Polar residues" evidence="7">
    <location>
        <begin position="9"/>
        <end position="20"/>
    </location>
</feature>
<dbReference type="OrthoDB" id="7348996at2"/>
<sequence>MLPRPMPNFESTNSGAGSSSLAGVPGLQSGAGVGRSLFKAAMLLCGLLLAGILLRSLPGLNHALLQGGVLQRGLEGRLIFLAVGTMVCAVGLPRQAVGFAGGFAYGLVWGTVLTTLATLAGCLADLFWARAIGRDWVRRRLLRGRLARLDGFIAANPFSAILTLRLLPVGSSLMVSLFSGFLGVRVLPFLGATLLGSLPQTIIFGLLGTGIGIGHGTQVLLGLGLFVASGFLGLVLFFRTAAFR</sequence>
<evidence type="ECO:0000313" key="9">
    <source>
        <dbReference type="EMBL" id="TLU74229.1"/>
    </source>
</evidence>
<feature type="transmembrane region" description="Helical" evidence="6">
    <location>
        <begin position="37"/>
        <end position="57"/>
    </location>
</feature>
<dbReference type="InterPro" id="IPR015414">
    <property type="entry name" value="TMEM64"/>
</dbReference>
<keyword evidence="3 6" id="KW-0812">Transmembrane</keyword>
<evidence type="ECO:0000256" key="7">
    <source>
        <dbReference type="SAM" id="MobiDB-lite"/>
    </source>
</evidence>
<keyword evidence="4 6" id="KW-1133">Transmembrane helix</keyword>
<evidence type="ECO:0000256" key="3">
    <source>
        <dbReference type="ARBA" id="ARBA00022692"/>
    </source>
</evidence>
<evidence type="ECO:0000259" key="8">
    <source>
        <dbReference type="Pfam" id="PF09335"/>
    </source>
</evidence>
<dbReference type="Pfam" id="PF09335">
    <property type="entry name" value="VTT_dom"/>
    <property type="match status" value="1"/>
</dbReference>
<protein>
    <recommendedName>
        <fullName evidence="6">TVP38/TMEM64 family membrane protein</fullName>
    </recommendedName>
</protein>
<dbReference type="Proteomes" id="UP000305654">
    <property type="component" value="Unassembled WGS sequence"/>
</dbReference>
<dbReference type="AlphaFoldDB" id="A0A5R9JB53"/>
<comment type="caution">
    <text evidence="9">The sequence shown here is derived from an EMBL/GenBank/DDBJ whole genome shotgun (WGS) entry which is preliminary data.</text>
</comment>
<dbReference type="RefSeq" id="WP_138324481.1">
    <property type="nucleotide sequence ID" value="NZ_VCDI01000001.1"/>
</dbReference>
<keyword evidence="10" id="KW-1185">Reference proteome</keyword>
<accession>A0A5R9JB53</accession>
<evidence type="ECO:0000256" key="4">
    <source>
        <dbReference type="ARBA" id="ARBA00022989"/>
    </source>
</evidence>
<evidence type="ECO:0000256" key="5">
    <source>
        <dbReference type="ARBA" id="ARBA00023136"/>
    </source>
</evidence>
<keyword evidence="5 6" id="KW-0472">Membrane</keyword>
<reference evidence="9 10" key="1">
    <citation type="submission" date="2019-05" db="EMBL/GenBank/DDBJ databases">
        <authorList>
            <person name="Pankratov T."/>
            <person name="Grouzdev D."/>
        </authorList>
    </citation>
    <scope>NUCLEOTIDE SEQUENCE [LARGE SCALE GENOMIC DNA]</scope>
    <source>
        <strain evidence="9 10">KEBCLARHB70R</strain>
    </source>
</reference>
<dbReference type="PANTHER" id="PTHR12677">
    <property type="entry name" value="GOLGI APPARATUS MEMBRANE PROTEIN TVP38-RELATED"/>
    <property type="match status" value="1"/>
</dbReference>
<evidence type="ECO:0000256" key="6">
    <source>
        <dbReference type="RuleBase" id="RU366058"/>
    </source>
</evidence>
<evidence type="ECO:0000256" key="1">
    <source>
        <dbReference type="ARBA" id="ARBA00004651"/>
    </source>
</evidence>